<dbReference type="SMART" id="SM00382">
    <property type="entry name" value="AAA"/>
    <property type="match status" value="1"/>
</dbReference>
<gene>
    <name evidence="6" type="ORF">QNJ86_03370</name>
</gene>
<dbReference type="GO" id="GO:0005524">
    <property type="term" value="F:ATP binding"/>
    <property type="evidence" value="ECO:0007669"/>
    <property type="project" value="UniProtKB-KW"/>
</dbReference>
<feature type="domain" description="ABC transporter" evidence="5">
    <location>
        <begin position="4"/>
        <end position="231"/>
    </location>
</feature>
<dbReference type="PANTHER" id="PTHR43335">
    <property type="entry name" value="ABC TRANSPORTER, ATP-BINDING PROTEIN"/>
    <property type="match status" value="1"/>
</dbReference>
<comment type="similarity">
    <text evidence="1">Belongs to the ABC transporter superfamily.</text>
</comment>
<dbReference type="InterPro" id="IPR017871">
    <property type="entry name" value="ABC_transporter-like_CS"/>
</dbReference>
<comment type="caution">
    <text evidence="6">The sequence shown here is derived from an EMBL/GenBank/DDBJ whole genome shotgun (WGS) entry which is preliminary data.</text>
</comment>
<proteinExistence type="inferred from homology"/>
<evidence type="ECO:0000259" key="5">
    <source>
        <dbReference type="PROSITE" id="PS50893"/>
    </source>
</evidence>
<accession>A0ABT7DKQ4</accession>
<evidence type="ECO:0000256" key="3">
    <source>
        <dbReference type="ARBA" id="ARBA00022741"/>
    </source>
</evidence>
<dbReference type="EMBL" id="JASJEU010000006">
    <property type="protein sequence ID" value="MDJ1649832.1"/>
    <property type="molecule type" value="Genomic_DNA"/>
</dbReference>
<dbReference type="Proteomes" id="UP001232750">
    <property type="component" value="Unassembled WGS sequence"/>
</dbReference>
<keyword evidence="7" id="KW-1185">Reference proteome</keyword>
<evidence type="ECO:0000256" key="2">
    <source>
        <dbReference type="ARBA" id="ARBA00022448"/>
    </source>
</evidence>
<evidence type="ECO:0000313" key="6">
    <source>
        <dbReference type="EMBL" id="MDJ1649832.1"/>
    </source>
</evidence>
<dbReference type="InterPro" id="IPR027417">
    <property type="entry name" value="P-loop_NTPase"/>
</dbReference>
<name>A0ABT7DKQ4_9ACTN</name>
<evidence type="ECO:0000256" key="1">
    <source>
        <dbReference type="ARBA" id="ARBA00005417"/>
    </source>
</evidence>
<dbReference type="Gene3D" id="3.40.50.300">
    <property type="entry name" value="P-loop containing nucleotide triphosphate hydrolases"/>
    <property type="match status" value="1"/>
</dbReference>
<protein>
    <submittedName>
        <fullName evidence="6">ATP-binding cassette domain-containing protein</fullName>
    </submittedName>
</protein>
<reference evidence="6 7" key="1">
    <citation type="submission" date="2023-05" db="EMBL/GenBank/DDBJ databases">
        <title>Gordonibacter KGMB12511T sp. nov., isolated from faeces of healthy Korean.</title>
        <authorList>
            <person name="Kim H.S."/>
            <person name="Kim J.-S."/>
            <person name="Suh M.K."/>
            <person name="Eom M.K."/>
            <person name="Do H.E."/>
            <person name="Lee J.-S."/>
        </authorList>
    </citation>
    <scope>NUCLEOTIDE SEQUENCE [LARGE SCALE GENOMIC DNA]</scope>
    <source>
        <strain evidence="6 7">KGMB12511</strain>
    </source>
</reference>
<dbReference type="RefSeq" id="WP_283831176.1">
    <property type="nucleotide sequence ID" value="NZ_JASJEU010000006.1"/>
</dbReference>
<dbReference type="Pfam" id="PF00005">
    <property type="entry name" value="ABC_tran"/>
    <property type="match status" value="1"/>
</dbReference>
<evidence type="ECO:0000256" key="4">
    <source>
        <dbReference type="ARBA" id="ARBA00022840"/>
    </source>
</evidence>
<dbReference type="InterPro" id="IPR003439">
    <property type="entry name" value="ABC_transporter-like_ATP-bd"/>
</dbReference>
<dbReference type="PROSITE" id="PS00211">
    <property type="entry name" value="ABC_TRANSPORTER_1"/>
    <property type="match status" value="1"/>
</dbReference>
<keyword evidence="4 6" id="KW-0067">ATP-binding</keyword>
<dbReference type="SUPFAM" id="SSF52540">
    <property type="entry name" value="P-loop containing nucleoside triphosphate hydrolases"/>
    <property type="match status" value="1"/>
</dbReference>
<sequence>MNVVETRGLAKAFRGKRAVDRFDMHVAQGDIYGFVGKNGAGKSTVMKMICGLVAPTEGEIALFGGTRPDGEDSLRIGALIEDPGLLPNLTAYENLMAKALASGIVNAPDRCVETLALVGLGEVGKKKVRGFSLGMKQRLGLALALIGSPDLLLLDEPLNGLDPEGTRAMRNLIVRLNQSLGVTVIISSHVLDQLDRMATRFGVIANGHMVREMTADEVQAECGDSLRVRTADPARTLALLEEALPDATFRAEPDGALVLVGTCDHGAVSRLLRDTDQTVLELSVLKRDIEDYFVELMEGGVHHV</sequence>
<organism evidence="6 7">
    <name type="scientific">Gordonibacter faecis</name>
    <dbReference type="NCBI Taxonomy" id="3047475"/>
    <lineage>
        <taxon>Bacteria</taxon>
        <taxon>Bacillati</taxon>
        <taxon>Actinomycetota</taxon>
        <taxon>Coriobacteriia</taxon>
        <taxon>Eggerthellales</taxon>
        <taxon>Eggerthellaceae</taxon>
        <taxon>Gordonibacter</taxon>
    </lineage>
</organism>
<dbReference type="PROSITE" id="PS50893">
    <property type="entry name" value="ABC_TRANSPORTER_2"/>
    <property type="match status" value="1"/>
</dbReference>
<dbReference type="InterPro" id="IPR003593">
    <property type="entry name" value="AAA+_ATPase"/>
</dbReference>
<keyword evidence="3" id="KW-0547">Nucleotide-binding</keyword>
<evidence type="ECO:0000313" key="7">
    <source>
        <dbReference type="Proteomes" id="UP001232750"/>
    </source>
</evidence>
<keyword evidence="2" id="KW-0813">Transport</keyword>
<dbReference type="PANTHER" id="PTHR43335:SF8">
    <property type="entry name" value="ABC TRANSPORTER, ATP-BINDING PROTEIN"/>
    <property type="match status" value="1"/>
</dbReference>